<dbReference type="Proteomes" id="UP000002019">
    <property type="component" value="Chromosome"/>
</dbReference>
<gene>
    <name evidence="1" type="ordered locus">CLOAM0432</name>
</gene>
<sequence>MKKHIITGLDIMKLQKNLDLNSDVQNVTQIKKRG</sequence>
<dbReference type="AlphaFoldDB" id="B0VJW2"/>
<organism evidence="1 2">
    <name type="scientific">Cloacimonas acidaminovorans (strain Evry)</name>
    <dbReference type="NCBI Taxonomy" id="459349"/>
    <lineage>
        <taxon>Bacteria</taxon>
        <taxon>Pseudomonadati</taxon>
        <taxon>Candidatus Cloacimonadota</taxon>
        <taxon>Candidatus Cloacimonadia</taxon>
        <taxon>Candidatus Cloacimonadales</taxon>
        <taxon>Candidatus Cloacimonadaceae</taxon>
        <taxon>Candidatus Cloacimonas</taxon>
    </lineage>
</organism>
<evidence type="ECO:0000313" key="2">
    <source>
        <dbReference type="Proteomes" id="UP000002019"/>
    </source>
</evidence>
<dbReference type="EMBL" id="CU466930">
    <property type="protein sequence ID" value="CAO80335.1"/>
    <property type="molecule type" value="Genomic_DNA"/>
</dbReference>
<proteinExistence type="predicted"/>
<accession>B0VJW2</accession>
<reference evidence="1 2" key="1">
    <citation type="journal article" date="2008" name="J. Bacteriol.">
        <title>'Candidatus Cloacamonas acidaminovorans': genome sequence reconstruction provides a first glimpse of a new bacterial division.</title>
        <authorList>
            <person name="Pelletier E."/>
            <person name="Kreimeyer A."/>
            <person name="Bocs S."/>
            <person name="Rouy Z."/>
            <person name="Gyapay G."/>
            <person name="Chouari R."/>
            <person name="Riviere D."/>
            <person name="Ganesan A."/>
            <person name="Daegelen P."/>
            <person name="Sghir A."/>
            <person name="Cohen G.N."/>
            <person name="Medigue C."/>
            <person name="Weissenbach J."/>
            <person name="Le Paslier D."/>
        </authorList>
    </citation>
    <scope>NUCLEOTIDE SEQUENCE [LARGE SCALE GENOMIC DNA]</scope>
    <source>
        <strain evidence="2">Evry</strain>
    </source>
</reference>
<keyword evidence="2" id="KW-1185">Reference proteome</keyword>
<name>B0VJW2_CLOAI</name>
<dbReference type="KEGG" id="caci:CLOAM0432"/>
<protein>
    <submittedName>
        <fullName evidence="1">Uncharacterized protein</fullName>
    </submittedName>
</protein>
<evidence type="ECO:0000313" key="1">
    <source>
        <dbReference type="EMBL" id="CAO80335.1"/>
    </source>
</evidence>
<dbReference type="HOGENOM" id="CLU_3372877_0_0_0"/>